<dbReference type="RefSeq" id="WP_133036349.1">
    <property type="nucleotide sequence ID" value="NZ_BAABEI010000004.1"/>
</dbReference>
<evidence type="ECO:0000313" key="2">
    <source>
        <dbReference type="Proteomes" id="UP000295351"/>
    </source>
</evidence>
<dbReference type="AlphaFoldDB" id="A0A4V6NL26"/>
<comment type="caution">
    <text evidence="1">The sequence shown here is derived from an EMBL/GenBank/DDBJ whole genome shotgun (WGS) entry which is preliminary data.</text>
</comment>
<protein>
    <submittedName>
        <fullName evidence="1">Uncharacterized protein</fullName>
    </submittedName>
</protein>
<sequence>MSVGGRVVFRRGEHRNPFMQVGEGGMKDEAASDSKAGTGLRAFAPALAMAVLTATGLGAAELAPPSTGQMAVVFPPLTGEAAAWRRVTEAGGTIVGPSRFSNVVIAYAKDPDFSSRVRSRGALFTLAATGLCRSVDGQSRSGAGDT</sequence>
<dbReference type="Proteomes" id="UP000295351">
    <property type="component" value="Unassembled WGS sequence"/>
</dbReference>
<name>A0A4V6NL26_SHIGR</name>
<dbReference type="EMBL" id="SLVX01000024">
    <property type="protein sequence ID" value="TCN36810.1"/>
    <property type="molecule type" value="Genomic_DNA"/>
</dbReference>
<reference evidence="1 2" key="1">
    <citation type="submission" date="2019-03" db="EMBL/GenBank/DDBJ databases">
        <title>Genomic Encyclopedia of Type Strains, Phase IV (KMG-IV): sequencing the most valuable type-strain genomes for metagenomic binning, comparative biology and taxonomic classification.</title>
        <authorList>
            <person name="Goeker M."/>
        </authorList>
    </citation>
    <scope>NUCLEOTIDE SEQUENCE [LARGE SCALE GENOMIC DNA]</scope>
    <source>
        <strain evidence="1 2">DSM 18401</strain>
    </source>
</reference>
<accession>A0A4V6NL26</accession>
<keyword evidence="2" id="KW-1185">Reference proteome</keyword>
<organism evidence="1 2">
    <name type="scientific">Shinella granuli</name>
    <dbReference type="NCBI Taxonomy" id="323621"/>
    <lineage>
        <taxon>Bacteria</taxon>
        <taxon>Pseudomonadati</taxon>
        <taxon>Pseudomonadota</taxon>
        <taxon>Alphaproteobacteria</taxon>
        <taxon>Hyphomicrobiales</taxon>
        <taxon>Rhizobiaceae</taxon>
        <taxon>Shinella</taxon>
    </lineage>
</organism>
<evidence type="ECO:0000313" key="1">
    <source>
        <dbReference type="EMBL" id="TCN36810.1"/>
    </source>
</evidence>
<gene>
    <name evidence="1" type="ORF">EV665_12471</name>
</gene>
<proteinExistence type="predicted"/>